<keyword evidence="2" id="KW-0732">Signal</keyword>
<dbReference type="AlphaFoldDB" id="A0A6V7Q1J1"/>
<proteinExistence type="predicted"/>
<reference evidence="3" key="1">
    <citation type="submission" date="2020-07" db="EMBL/GenBank/DDBJ databases">
        <authorList>
            <person name="Lin J."/>
        </authorList>
    </citation>
    <scope>NUCLEOTIDE SEQUENCE</scope>
</reference>
<protein>
    <submittedName>
        <fullName evidence="3">Uncharacterized protein</fullName>
    </submittedName>
</protein>
<evidence type="ECO:0000256" key="1">
    <source>
        <dbReference type="SAM" id="MobiDB-lite"/>
    </source>
</evidence>
<feature type="region of interest" description="Disordered" evidence="1">
    <location>
        <begin position="31"/>
        <end position="56"/>
    </location>
</feature>
<name>A0A6V7Q1J1_ANACO</name>
<feature type="chain" id="PRO_5027886736" evidence="2">
    <location>
        <begin position="34"/>
        <end position="110"/>
    </location>
</feature>
<accession>A0A6V7Q1J1</accession>
<evidence type="ECO:0000256" key="2">
    <source>
        <dbReference type="SAM" id="SignalP"/>
    </source>
</evidence>
<organism evidence="3">
    <name type="scientific">Ananas comosus var. bracteatus</name>
    <name type="common">red pineapple</name>
    <dbReference type="NCBI Taxonomy" id="296719"/>
    <lineage>
        <taxon>Eukaryota</taxon>
        <taxon>Viridiplantae</taxon>
        <taxon>Streptophyta</taxon>
        <taxon>Embryophyta</taxon>
        <taxon>Tracheophyta</taxon>
        <taxon>Spermatophyta</taxon>
        <taxon>Magnoliopsida</taxon>
        <taxon>Liliopsida</taxon>
        <taxon>Poales</taxon>
        <taxon>Bromeliaceae</taxon>
        <taxon>Bromelioideae</taxon>
        <taxon>Ananas</taxon>
    </lineage>
</organism>
<gene>
    <name evidence="3" type="ORF">CB5_LOCUS20081</name>
</gene>
<feature type="signal peptide" evidence="2">
    <location>
        <begin position="1"/>
        <end position="33"/>
    </location>
</feature>
<dbReference type="EMBL" id="LR862131">
    <property type="protein sequence ID" value="CAD1836870.1"/>
    <property type="molecule type" value="Genomic_DNA"/>
</dbReference>
<sequence>MGRATTMPPPLMAILVAAAIILTLTLTPSPSAAAFPSTKSSKSPPPTTSSSSAPATSSTVFPLYGDVYPHGLYFVSMSIGSLRNPTSWMWTRGATSLGSNATLPALAAPP</sequence>
<evidence type="ECO:0000313" key="3">
    <source>
        <dbReference type="EMBL" id="CAD1836870.1"/>
    </source>
</evidence>